<evidence type="ECO:0000313" key="2">
    <source>
        <dbReference type="EMBL" id="BDW92735.1"/>
    </source>
</evidence>
<reference evidence="2 3" key="1">
    <citation type="submission" date="2023-01" db="EMBL/GenBank/DDBJ databases">
        <title>Complete genome sequence of Muricauda aquimarina strain IFOP_LL357.</title>
        <authorList>
            <person name="Gajardo G."/>
            <person name="Ueki S."/>
            <person name="Maruyama F."/>
        </authorList>
    </citation>
    <scope>NUCLEOTIDE SEQUENCE [LARGE SCALE GENOMIC DNA]</scope>
    <source>
        <strain evidence="2 3">IFOP_LL357</strain>
    </source>
</reference>
<dbReference type="AlphaFoldDB" id="A0AA48KP13"/>
<protein>
    <recommendedName>
        <fullName evidence="1">Replication-associated protein ORF2/G2P domain-containing protein</fullName>
    </recommendedName>
</protein>
<dbReference type="InterPro" id="IPR056906">
    <property type="entry name" value="ORF2/G2P_dom"/>
</dbReference>
<dbReference type="Pfam" id="PF23343">
    <property type="entry name" value="REP_ORF2-G2P"/>
    <property type="match status" value="1"/>
</dbReference>
<evidence type="ECO:0000259" key="1">
    <source>
        <dbReference type="Pfam" id="PF23343"/>
    </source>
</evidence>
<dbReference type="EMBL" id="AP027268">
    <property type="protein sequence ID" value="BDW92735.1"/>
    <property type="molecule type" value="Genomic_DNA"/>
</dbReference>
<sequence>MSFVTLTFLNKVDDVQAVKMLKKFLDNAKKRLDDFQYIWVAERQTKNDEFKGNVHFHIITNKYWKIDKWWDYWIDLQLKNGIKPRDKNFKPSSAFDVKRLNSKNIKAIGTYVTKYVTKNKATFRCQVWNCSKAVSLINTDFYTSHEFLENFERLNAIRGVFKVKDKLGETLITVKNMDLNRQTLHLYRRLDERNKAIIE</sequence>
<organism evidence="2 3">
    <name type="scientific">Flagellimonas marinaquae</name>
    <dbReference type="NCBI Taxonomy" id="254955"/>
    <lineage>
        <taxon>Bacteria</taxon>
        <taxon>Pseudomonadati</taxon>
        <taxon>Bacteroidota</taxon>
        <taxon>Flavobacteriia</taxon>
        <taxon>Flavobacteriales</taxon>
        <taxon>Flavobacteriaceae</taxon>
        <taxon>Flagellimonas</taxon>
    </lineage>
</organism>
<feature type="domain" description="Replication-associated protein ORF2/G2P" evidence="1">
    <location>
        <begin position="2"/>
        <end position="119"/>
    </location>
</feature>
<accession>A0AA48KP13</accession>
<keyword evidence="3" id="KW-1185">Reference proteome</keyword>
<proteinExistence type="predicted"/>
<name>A0AA48KP13_9FLAO</name>
<evidence type="ECO:0000313" key="3">
    <source>
        <dbReference type="Proteomes" id="UP001330184"/>
    </source>
</evidence>
<gene>
    <name evidence="2" type="ORF">MACH07_15670</name>
</gene>
<dbReference type="Proteomes" id="UP001330184">
    <property type="component" value="Chromosome"/>
</dbReference>